<proteinExistence type="predicted"/>
<reference evidence="2 3" key="1">
    <citation type="journal article" date="2023" name="Plants (Basel)">
        <title>Bridging the Gap: Combining Genomics and Transcriptomics Approaches to Understand Stylosanthes scabra, an Orphan Legume from the Brazilian Caatinga.</title>
        <authorList>
            <person name="Ferreira-Neto J.R.C."/>
            <person name="da Silva M.D."/>
            <person name="Binneck E."/>
            <person name="de Melo N.F."/>
            <person name="da Silva R.H."/>
            <person name="de Melo A.L.T.M."/>
            <person name="Pandolfi V."/>
            <person name="Bustamante F.O."/>
            <person name="Brasileiro-Vidal A.C."/>
            <person name="Benko-Iseppon A.M."/>
        </authorList>
    </citation>
    <scope>NUCLEOTIDE SEQUENCE [LARGE SCALE GENOMIC DNA]</scope>
    <source>
        <tissue evidence="2">Leaves</tissue>
    </source>
</reference>
<evidence type="ECO:0008006" key="4">
    <source>
        <dbReference type="Google" id="ProtNLM"/>
    </source>
</evidence>
<feature type="transmembrane region" description="Helical" evidence="1">
    <location>
        <begin position="21"/>
        <end position="40"/>
    </location>
</feature>
<keyword evidence="1" id="KW-0472">Membrane</keyword>
<keyword evidence="1" id="KW-1133">Transmembrane helix</keyword>
<protein>
    <recommendedName>
        <fullName evidence="4">Transmembrane protein</fullName>
    </recommendedName>
</protein>
<accession>A0ABU6RTX6</accession>
<evidence type="ECO:0000313" key="2">
    <source>
        <dbReference type="EMBL" id="MED6127389.1"/>
    </source>
</evidence>
<evidence type="ECO:0000256" key="1">
    <source>
        <dbReference type="SAM" id="Phobius"/>
    </source>
</evidence>
<comment type="caution">
    <text evidence="2">The sequence shown here is derived from an EMBL/GenBank/DDBJ whole genome shotgun (WGS) entry which is preliminary data.</text>
</comment>
<keyword evidence="3" id="KW-1185">Reference proteome</keyword>
<name>A0ABU6RTX6_9FABA</name>
<feature type="transmembrane region" description="Helical" evidence="1">
    <location>
        <begin position="46"/>
        <end position="73"/>
    </location>
</feature>
<organism evidence="2 3">
    <name type="scientific">Stylosanthes scabra</name>
    <dbReference type="NCBI Taxonomy" id="79078"/>
    <lineage>
        <taxon>Eukaryota</taxon>
        <taxon>Viridiplantae</taxon>
        <taxon>Streptophyta</taxon>
        <taxon>Embryophyta</taxon>
        <taxon>Tracheophyta</taxon>
        <taxon>Spermatophyta</taxon>
        <taxon>Magnoliopsida</taxon>
        <taxon>eudicotyledons</taxon>
        <taxon>Gunneridae</taxon>
        <taxon>Pentapetalae</taxon>
        <taxon>rosids</taxon>
        <taxon>fabids</taxon>
        <taxon>Fabales</taxon>
        <taxon>Fabaceae</taxon>
        <taxon>Papilionoideae</taxon>
        <taxon>50 kb inversion clade</taxon>
        <taxon>dalbergioids sensu lato</taxon>
        <taxon>Dalbergieae</taxon>
        <taxon>Pterocarpus clade</taxon>
        <taxon>Stylosanthes</taxon>
    </lineage>
</organism>
<sequence>MLGEAGELSRKFLKERKSFKSLNGSYSAIYGNSLGFGCVLRDWKGLVVLALFLVLIFFKENYLLFGGVCFWLGKLGFVRVTVKPIAMKPSFY</sequence>
<gene>
    <name evidence="2" type="ORF">PIB30_087681</name>
</gene>
<dbReference type="EMBL" id="JASCZI010031763">
    <property type="protein sequence ID" value="MED6127389.1"/>
    <property type="molecule type" value="Genomic_DNA"/>
</dbReference>
<keyword evidence="1" id="KW-0812">Transmembrane</keyword>
<dbReference type="Proteomes" id="UP001341840">
    <property type="component" value="Unassembled WGS sequence"/>
</dbReference>
<evidence type="ECO:0000313" key="3">
    <source>
        <dbReference type="Proteomes" id="UP001341840"/>
    </source>
</evidence>